<feature type="region of interest" description="Disordered" evidence="1">
    <location>
        <begin position="1066"/>
        <end position="1163"/>
    </location>
</feature>
<feature type="region of interest" description="Disordered" evidence="1">
    <location>
        <begin position="230"/>
        <end position="256"/>
    </location>
</feature>
<feature type="compositionally biased region" description="Polar residues" evidence="1">
    <location>
        <begin position="1247"/>
        <end position="1261"/>
    </location>
</feature>
<evidence type="ECO:0000256" key="1">
    <source>
        <dbReference type="SAM" id="MobiDB-lite"/>
    </source>
</evidence>
<accession>A0A2P2LL71</accession>
<dbReference type="PANTHER" id="PTHR31267:SF7">
    <property type="entry name" value="DENTIN SIALOPHOSPHOPROTEIN-LIKE PROTEIN"/>
    <property type="match status" value="1"/>
</dbReference>
<feature type="compositionally biased region" description="Polar residues" evidence="1">
    <location>
        <begin position="1192"/>
        <end position="1216"/>
    </location>
</feature>
<feature type="compositionally biased region" description="Polar residues" evidence="1">
    <location>
        <begin position="1278"/>
        <end position="1291"/>
    </location>
</feature>
<feature type="region of interest" description="Disordered" evidence="1">
    <location>
        <begin position="1231"/>
        <end position="1292"/>
    </location>
</feature>
<feature type="region of interest" description="Disordered" evidence="1">
    <location>
        <begin position="26"/>
        <end position="58"/>
    </location>
</feature>
<feature type="compositionally biased region" description="Polar residues" evidence="1">
    <location>
        <begin position="35"/>
        <end position="58"/>
    </location>
</feature>
<feature type="compositionally biased region" description="Basic and acidic residues" evidence="1">
    <location>
        <begin position="1266"/>
        <end position="1276"/>
    </location>
</feature>
<feature type="region of interest" description="Disordered" evidence="1">
    <location>
        <begin position="1184"/>
        <end position="1216"/>
    </location>
</feature>
<feature type="region of interest" description="Disordered" evidence="1">
    <location>
        <begin position="680"/>
        <end position="701"/>
    </location>
</feature>
<feature type="compositionally biased region" description="Polar residues" evidence="1">
    <location>
        <begin position="236"/>
        <end position="256"/>
    </location>
</feature>
<dbReference type="PANTHER" id="PTHR31267">
    <property type="entry name" value="DENTIN SIALOPHOSPHOPROTEIN-LIKE PROTEIN"/>
    <property type="match status" value="1"/>
</dbReference>
<name>A0A2P2LL71_RHIMU</name>
<proteinExistence type="predicted"/>
<evidence type="ECO:0000313" key="2">
    <source>
        <dbReference type="EMBL" id="MBX18712.1"/>
    </source>
</evidence>
<feature type="compositionally biased region" description="Polar residues" evidence="1">
    <location>
        <begin position="1135"/>
        <end position="1145"/>
    </location>
</feature>
<reference evidence="2" key="1">
    <citation type="submission" date="2018-02" db="EMBL/GenBank/DDBJ databases">
        <title>Rhizophora mucronata_Transcriptome.</title>
        <authorList>
            <person name="Meera S.P."/>
            <person name="Sreeshan A."/>
            <person name="Augustine A."/>
        </authorList>
    </citation>
    <scope>NUCLEOTIDE SEQUENCE</scope>
    <source>
        <tissue evidence="2">Leaf</tissue>
    </source>
</reference>
<dbReference type="EMBL" id="GGEC01038228">
    <property type="protein sequence ID" value="MBX18712.1"/>
    <property type="molecule type" value="Transcribed_RNA"/>
</dbReference>
<protein>
    <submittedName>
        <fullName evidence="2">Uncharacterized protein</fullName>
    </submittedName>
</protein>
<feature type="region of interest" description="Disordered" evidence="1">
    <location>
        <begin position="1374"/>
        <end position="1419"/>
    </location>
</feature>
<feature type="compositionally biased region" description="Polar residues" evidence="1">
    <location>
        <begin position="1375"/>
        <end position="1394"/>
    </location>
</feature>
<sequence>MPGNEVGDKIHNFFGQQKLAQDQSHPQFIDGSWPGPSNNLWAGNQRQIGTSNTSNLKNHNIHQSADSERGHGSHPSGLEQLVNFSQATLRPGFATSQSQSQQTTLNGCMPGYQAFATRQNEANFVGVDTEADQHNSTSRGFSIPESQLGIVPENQKRNSARMDFTESPVNFDFFGGQHQMGSQHPGMLQSLPRQQSGINEMQLLQQEVILKQMQEIQRQQQLQKQQLQQQQARQLHSSNQVSSFAQHPPNSQSQGLINGIRIHDASNYSWPPELMMASPNWPQRGMSPVMQGTSSGLMFSSEQGQAPCLMGIAPQQMDQSLYDIPNSGTRITPAHHSATQIEKPRIQQIPGSTISSPGNQYSGFPDQVSMQDGTSFSRQEHPEKILIGSADGQGFNNGFNLENLPQVDSHQNNRLLQEFHGRQEMASPSKMLREKTMMPVASSHNVAMLDPTEEKILFGSEDNLWEAFGKGNMGSGGCNKSDGTDYFRFPSVQSGSWSALMQSAVAETSSGDVGLQKEWSGLTFRNNQPTAGTQQAPTVSDNGKQNHFSWANNGLQTGFTLNSRPLSISDVTNVSSPSTVARVQQSGVKSLDEESMTKHGEFTQKLPGEEAKCLDRRHLEKCVDDGSFTYKKPDHSSEVESNAKSISGSWTNQRNILTSKTGGQSLGKANGWNLINSVPQSSHSALEDQRDKSSFQASKGAVQKGPMLGTFGLGGSPQVNSENSTCNQVAGTDSSFVKANQESIQHFPNISNTDIWKNVDSSVNLNVNEIPRKCQSHMDKNQPNFNSLGSNSLDNGNAEAHEMQNLNIKENSSNSFHQMSHQGSNAGARQSSGLHASDLCALPGAKQKSSNHTARKASAVRKFQYHPMGDVEVDVEPSQGGKHDTYSQSSSQQILHRQLKFPSRIARNTVVIEKGCSSGFQGENAPNNSTISSQNMLELLHKVDQAREPGNAIHFSSSNHNQSSEMLVAESSGGSILWQNQSSASQGFALQLAPPSQCLTTSDLVLSSGSLSQAKNYPTSNNVTSTTRLASASSVQHLPHSCEISQGELKTNLLSTIGKNGENFPENISASFLPGFHNSRSHHEDQQMSGTGGRPTSNEPVNLPFDRLASRSQEMQKSFERVASSQSAFAPLPGTSGTTSYNDIASSDEPSRPGSYSQNHASDSAHRFPLLDAARGPQLYDISLTSHEGAPSNISPSNRTSVSAQQHSLGSQTFRVPNNTLRSSLQSNLNAEAALSQPQKLEEKNSQMRGNVSSESGTFVNSHAFVGKEHPPKGDNWRQVSSENGPSQEAMSASRGKELVTDHLAVTSFSNHTSTQREIEAFGRSLIPNNNVHQIYSLMHQLQGMKNTEVDPSVRNLKRHKGPDGAVDARLVASQGGQQSSEHNNLVRDSSTVHPSMPRDSKILRFPRKPTNDLDKSPPSQDLFTFSWNDSQNFTNSNSAASVRVEHSQISPQMAPSWFDRYGTFKNGHILPVSDAGKTATMKTMEMPLADGKPTDRLLMHNSMDQGNVAADVGQCGIQKVPLPASLPSENLASPQLLLSDAADVGLVAVGPKKCKTATPELLPWNKEVVQHPQRLQNISMAEVDWARASNCLTEKVKDEITILEDGPPVLRSKRRLILTTQLMQLLFHPPLTSLLSADAVSHYESVAYSAARSTLGDACTAYSSTGHDTLVPFNCKNLLPEKVKTSERISDEYLSKVMEDLVNRAKKIETDLFRLDKRTSISELRVECQELEKISVINRFAKFHGRAQTDVSETLSSSDAPAIAQKPYPQRYVTALPMPRNLPERVQCLSL</sequence>
<organism evidence="2">
    <name type="scientific">Rhizophora mucronata</name>
    <name type="common">Asiatic mangrove</name>
    <dbReference type="NCBI Taxonomy" id="61149"/>
    <lineage>
        <taxon>Eukaryota</taxon>
        <taxon>Viridiplantae</taxon>
        <taxon>Streptophyta</taxon>
        <taxon>Embryophyta</taxon>
        <taxon>Tracheophyta</taxon>
        <taxon>Spermatophyta</taxon>
        <taxon>Magnoliopsida</taxon>
        <taxon>eudicotyledons</taxon>
        <taxon>Gunneridae</taxon>
        <taxon>Pentapetalae</taxon>
        <taxon>rosids</taxon>
        <taxon>fabids</taxon>
        <taxon>Malpighiales</taxon>
        <taxon>Rhizophoraceae</taxon>
        <taxon>Rhizophora</taxon>
    </lineage>
</organism>